<dbReference type="AlphaFoldDB" id="A0A839RSV7"/>
<dbReference type="InterPro" id="IPR001647">
    <property type="entry name" value="HTH_TetR"/>
</dbReference>
<comment type="caution">
    <text evidence="7">The sequence shown here is derived from an EMBL/GenBank/DDBJ whole genome shotgun (WGS) entry which is preliminary data.</text>
</comment>
<feature type="domain" description="HTH tetR-type" evidence="6">
    <location>
        <begin position="15"/>
        <end position="76"/>
    </location>
</feature>
<evidence type="ECO:0000313" key="8">
    <source>
        <dbReference type="Proteomes" id="UP000567922"/>
    </source>
</evidence>
<evidence type="ECO:0000256" key="3">
    <source>
        <dbReference type="ARBA" id="ARBA00023163"/>
    </source>
</evidence>
<dbReference type="InterPro" id="IPR036271">
    <property type="entry name" value="Tet_transcr_reg_TetR-rel_C_sf"/>
</dbReference>
<proteinExistence type="predicted"/>
<keyword evidence="3" id="KW-0804">Transcription</keyword>
<dbReference type="PANTHER" id="PTHR47506:SF1">
    <property type="entry name" value="HTH-TYPE TRANSCRIPTIONAL REGULATOR YJDC"/>
    <property type="match status" value="1"/>
</dbReference>
<accession>A0A839RSV7</accession>
<dbReference type="EMBL" id="JACHWS010000004">
    <property type="protein sequence ID" value="MBB3039439.1"/>
    <property type="molecule type" value="Genomic_DNA"/>
</dbReference>
<dbReference type="PANTHER" id="PTHR47506">
    <property type="entry name" value="TRANSCRIPTIONAL REGULATORY PROTEIN"/>
    <property type="match status" value="1"/>
</dbReference>
<feature type="DNA-binding region" description="H-T-H motif" evidence="4">
    <location>
        <begin position="39"/>
        <end position="58"/>
    </location>
</feature>
<dbReference type="RefSeq" id="WP_064438513.1">
    <property type="nucleotide sequence ID" value="NZ_BDDI01000001.1"/>
</dbReference>
<evidence type="ECO:0000259" key="6">
    <source>
        <dbReference type="PROSITE" id="PS50977"/>
    </source>
</evidence>
<name>A0A839RSV7_9ACTN</name>
<sequence length="204" mass="22416">MFREECNTGAAFDQDKTAALIEDAAITVVQQSGVFCGLSIKNVADTAGVNRGLVYHYFGSRRRLIVESLSRYVDKNLIDQLPPVSSAACLTRRMLQVACEQYEAFRALAMLVTDGERTALLTPANAIRQGFERDQERGVLRSDVNAAALYSVIIALTVGYALLRRQLAGRFDVPVLELDDEVRRLATGMVEGFTFSGSPSFGLR</sequence>
<evidence type="ECO:0000256" key="1">
    <source>
        <dbReference type="ARBA" id="ARBA00023015"/>
    </source>
</evidence>
<keyword evidence="8" id="KW-1185">Reference proteome</keyword>
<dbReference type="OrthoDB" id="3403733at2"/>
<dbReference type="InterPro" id="IPR009057">
    <property type="entry name" value="Homeodomain-like_sf"/>
</dbReference>
<dbReference type="SUPFAM" id="SSF48498">
    <property type="entry name" value="Tetracyclin repressor-like, C-terminal domain"/>
    <property type="match status" value="1"/>
</dbReference>
<protein>
    <submittedName>
        <fullName evidence="7">AcrR family transcriptional regulator</fullName>
    </submittedName>
</protein>
<dbReference type="Gene3D" id="1.10.357.10">
    <property type="entry name" value="Tetracycline Repressor, domain 2"/>
    <property type="match status" value="1"/>
</dbReference>
<feature type="transmembrane region" description="Helical" evidence="5">
    <location>
        <begin position="144"/>
        <end position="163"/>
    </location>
</feature>
<evidence type="ECO:0000256" key="2">
    <source>
        <dbReference type="ARBA" id="ARBA00023125"/>
    </source>
</evidence>
<dbReference type="GO" id="GO:0003677">
    <property type="term" value="F:DNA binding"/>
    <property type="evidence" value="ECO:0007669"/>
    <property type="project" value="UniProtKB-UniRule"/>
</dbReference>
<evidence type="ECO:0000256" key="5">
    <source>
        <dbReference type="SAM" id="Phobius"/>
    </source>
</evidence>
<organism evidence="7 8">
    <name type="scientific">Hoyosella altamirensis</name>
    <dbReference type="NCBI Taxonomy" id="616997"/>
    <lineage>
        <taxon>Bacteria</taxon>
        <taxon>Bacillati</taxon>
        <taxon>Actinomycetota</taxon>
        <taxon>Actinomycetes</taxon>
        <taxon>Mycobacteriales</taxon>
        <taxon>Hoyosellaceae</taxon>
        <taxon>Hoyosella</taxon>
    </lineage>
</organism>
<dbReference type="Pfam" id="PF00440">
    <property type="entry name" value="TetR_N"/>
    <property type="match status" value="1"/>
</dbReference>
<dbReference type="SUPFAM" id="SSF46689">
    <property type="entry name" value="Homeodomain-like"/>
    <property type="match status" value="1"/>
</dbReference>
<keyword evidence="5" id="KW-0472">Membrane</keyword>
<dbReference type="PROSITE" id="PS50977">
    <property type="entry name" value="HTH_TETR_2"/>
    <property type="match status" value="1"/>
</dbReference>
<keyword evidence="1" id="KW-0805">Transcription regulation</keyword>
<dbReference type="Proteomes" id="UP000567922">
    <property type="component" value="Unassembled WGS sequence"/>
</dbReference>
<evidence type="ECO:0000313" key="7">
    <source>
        <dbReference type="EMBL" id="MBB3039439.1"/>
    </source>
</evidence>
<keyword evidence="2 4" id="KW-0238">DNA-binding</keyword>
<gene>
    <name evidence="7" type="ORF">FHU29_003927</name>
</gene>
<evidence type="ECO:0000256" key="4">
    <source>
        <dbReference type="PROSITE-ProRule" id="PRU00335"/>
    </source>
</evidence>
<keyword evidence="5" id="KW-1133">Transmembrane helix</keyword>
<reference evidence="7 8" key="1">
    <citation type="submission" date="2020-08" db="EMBL/GenBank/DDBJ databases">
        <title>Sequencing the genomes of 1000 actinobacteria strains.</title>
        <authorList>
            <person name="Klenk H.-P."/>
        </authorList>
    </citation>
    <scope>NUCLEOTIDE SEQUENCE [LARGE SCALE GENOMIC DNA]</scope>
    <source>
        <strain evidence="7 8">DSM 45258</strain>
    </source>
</reference>
<keyword evidence="5" id="KW-0812">Transmembrane</keyword>